<gene>
    <name evidence="2" type="ORF">FSB_LOCUS25323</name>
</gene>
<evidence type="ECO:0000256" key="1">
    <source>
        <dbReference type="SAM" id="Phobius"/>
    </source>
</evidence>
<reference evidence="2" key="1">
    <citation type="submission" date="2018-02" db="EMBL/GenBank/DDBJ databases">
        <authorList>
            <person name="Cohen D.B."/>
            <person name="Kent A.D."/>
        </authorList>
    </citation>
    <scope>NUCLEOTIDE SEQUENCE</scope>
</reference>
<sequence length="57" mass="5531">MGLGLGFVAAGAEGASGGGFVAARCCGGWVLVMVAGMGVAVWVAGVGVVGFVFRWVL</sequence>
<evidence type="ECO:0000313" key="2">
    <source>
        <dbReference type="EMBL" id="SPC97441.1"/>
    </source>
</evidence>
<dbReference type="EMBL" id="OIVN01001771">
    <property type="protein sequence ID" value="SPC97441.1"/>
    <property type="molecule type" value="Genomic_DNA"/>
</dbReference>
<keyword evidence="1" id="KW-0472">Membrane</keyword>
<keyword evidence="1" id="KW-1133">Transmembrane helix</keyword>
<dbReference type="AlphaFoldDB" id="A0A2N9GDW6"/>
<feature type="transmembrane region" description="Helical" evidence="1">
    <location>
        <begin position="30"/>
        <end position="53"/>
    </location>
</feature>
<organism evidence="2">
    <name type="scientific">Fagus sylvatica</name>
    <name type="common">Beechnut</name>
    <dbReference type="NCBI Taxonomy" id="28930"/>
    <lineage>
        <taxon>Eukaryota</taxon>
        <taxon>Viridiplantae</taxon>
        <taxon>Streptophyta</taxon>
        <taxon>Embryophyta</taxon>
        <taxon>Tracheophyta</taxon>
        <taxon>Spermatophyta</taxon>
        <taxon>Magnoliopsida</taxon>
        <taxon>eudicotyledons</taxon>
        <taxon>Gunneridae</taxon>
        <taxon>Pentapetalae</taxon>
        <taxon>rosids</taxon>
        <taxon>fabids</taxon>
        <taxon>Fagales</taxon>
        <taxon>Fagaceae</taxon>
        <taxon>Fagus</taxon>
    </lineage>
</organism>
<accession>A0A2N9GDW6</accession>
<name>A0A2N9GDW6_FAGSY</name>
<proteinExistence type="predicted"/>
<protein>
    <submittedName>
        <fullName evidence="2">Uncharacterized protein</fullName>
    </submittedName>
</protein>
<keyword evidence="1" id="KW-0812">Transmembrane</keyword>